<reference evidence="9 10" key="1">
    <citation type="submission" date="2022-10" db="EMBL/GenBank/DDBJ databases">
        <title>Comparative genomics and taxonomic characterization of three novel marine species of genus Reichenbachiella exhibiting antioxidant and polysaccharide degradation activities.</title>
        <authorList>
            <person name="Muhammad N."/>
            <person name="Lee Y.-J."/>
            <person name="Ko J."/>
            <person name="Kim S.-G."/>
        </authorList>
    </citation>
    <scope>NUCLEOTIDE SEQUENCE [LARGE SCALE GENOMIC DNA]</scope>
    <source>
        <strain evidence="9 10">ABR2-5</strain>
    </source>
</reference>
<feature type="chain" id="PRO_5045052879" evidence="7">
    <location>
        <begin position="20"/>
        <end position="545"/>
    </location>
</feature>
<evidence type="ECO:0000256" key="3">
    <source>
        <dbReference type="ARBA" id="ARBA00022723"/>
    </source>
</evidence>
<evidence type="ECO:0000256" key="4">
    <source>
        <dbReference type="ARBA" id="ARBA00022729"/>
    </source>
</evidence>
<keyword evidence="3" id="KW-0479">Metal-binding</keyword>
<dbReference type="PANTHER" id="PTHR45953">
    <property type="entry name" value="IDURONATE 2-SULFATASE"/>
    <property type="match status" value="1"/>
</dbReference>
<dbReference type="CDD" id="cd16030">
    <property type="entry name" value="iduronate-2-sulfatase"/>
    <property type="match status" value="1"/>
</dbReference>
<dbReference type="SUPFAM" id="SSF53649">
    <property type="entry name" value="Alkaline phosphatase-like"/>
    <property type="match status" value="1"/>
</dbReference>
<evidence type="ECO:0000256" key="6">
    <source>
        <dbReference type="ARBA" id="ARBA00022837"/>
    </source>
</evidence>
<protein>
    <submittedName>
        <fullName evidence="9">Sulfatase-like hydrolase/transferase</fullName>
    </submittedName>
</protein>
<comment type="similarity">
    <text evidence="2">Belongs to the sulfatase family.</text>
</comment>
<feature type="domain" description="Sulfatase N-terminal" evidence="8">
    <location>
        <begin position="22"/>
        <end position="351"/>
    </location>
</feature>
<evidence type="ECO:0000256" key="5">
    <source>
        <dbReference type="ARBA" id="ARBA00022801"/>
    </source>
</evidence>
<evidence type="ECO:0000313" key="9">
    <source>
        <dbReference type="EMBL" id="MCV9389267.1"/>
    </source>
</evidence>
<dbReference type="InterPro" id="IPR017850">
    <property type="entry name" value="Alkaline_phosphatase_core_sf"/>
</dbReference>
<keyword evidence="6" id="KW-0106">Calcium</keyword>
<keyword evidence="4 7" id="KW-0732">Signal</keyword>
<sequence length="545" mass="61080">MKRILLLMVCILCSTLSHAQKKNVLFIAIDDLNDWTGAFGGNPQSITPNLDALANKGVAFQNAYCASPVCNPSRTAILTGRRPHATGLVNNDGGRNFREDDQQWVRELITMPEYFSSQGYESVAQGKIFHKHDSNPEVWDVLGPGGQGAAGGVNDEVAGISWGYSPNEKLEETGDWKSADYGAQYLAKNHDKPFFLAIGLFRPHLPFRAPKEFFDLFDPDTLNIPAGYKANDLQDAYSRGSNNKLSEVQAAGKWKEVIRAYLACIAFADANLGHLIDALDDSQYADNTIVVLWGDHGWHLGEKEHFQKFTLWERAIKTPLIIYDPSKGSGNSFYPVSLQDLYPTLVSLAGIEQPDFEVRGRDLTPLLEDPDREDWCGAALTSYSTGHSIRSNQFRYTLYNNGEEELYDHKNDPWEWENLANHSDLADQKQQMAEALNQMKEFEESPFEQCESVVVRDSQTSEGIKLGINMEYQENDILIYPNPSDGILHILKQNQYWEASYQVFGANGVELIQGTGGLLDMNSNAAGRYWLRLEGYESAIPILLN</sequence>
<evidence type="ECO:0000256" key="1">
    <source>
        <dbReference type="ARBA" id="ARBA00001913"/>
    </source>
</evidence>
<proteinExistence type="inferred from homology"/>
<comment type="cofactor">
    <cofactor evidence="1">
        <name>Ca(2+)</name>
        <dbReference type="ChEBI" id="CHEBI:29108"/>
    </cofactor>
</comment>
<dbReference type="InterPro" id="IPR035874">
    <property type="entry name" value="IDS"/>
</dbReference>
<keyword evidence="5" id="KW-0378">Hydrolase</keyword>
<dbReference type="Proteomes" id="UP001300692">
    <property type="component" value="Unassembled WGS sequence"/>
</dbReference>
<dbReference type="Gene3D" id="3.40.720.10">
    <property type="entry name" value="Alkaline Phosphatase, subunit A"/>
    <property type="match status" value="1"/>
</dbReference>
<feature type="signal peptide" evidence="7">
    <location>
        <begin position="1"/>
        <end position="19"/>
    </location>
</feature>
<dbReference type="EMBL" id="JAOYOD010000001">
    <property type="protein sequence ID" value="MCV9389267.1"/>
    <property type="molecule type" value="Genomic_DNA"/>
</dbReference>
<evidence type="ECO:0000313" key="10">
    <source>
        <dbReference type="Proteomes" id="UP001300692"/>
    </source>
</evidence>
<evidence type="ECO:0000256" key="7">
    <source>
        <dbReference type="SAM" id="SignalP"/>
    </source>
</evidence>
<keyword evidence="10" id="KW-1185">Reference proteome</keyword>
<comment type="caution">
    <text evidence="9">The sequence shown here is derived from an EMBL/GenBank/DDBJ whole genome shotgun (WGS) entry which is preliminary data.</text>
</comment>
<accession>A0ABT3D057</accession>
<dbReference type="RefSeq" id="WP_264140190.1">
    <property type="nucleotide sequence ID" value="NZ_JAOYOD010000001.1"/>
</dbReference>
<dbReference type="Pfam" id="PF00884">
    <property type="entry name" value="Sulfatase"/>
    <property type="match status" value="1"/>
</dbReference>
<name>A0ABT3D057_9BACT</name>
<evidence type="ECO:0000259" key="8">
    <source>
        <dbReference type="Pfam" id="PF00884"/>
    </source>
</evidence>
<dbReference type="PANTHER" id="PTHR45953:SF1">
    <property type="entry name" value="IDURONATE 2-SULFATASE"/>
    <property type="match status" value="1"/>
</dbReference>
<gene>
    <name evidence="9" type="ORF">N7U62_21560</name>
</gene>
<dbReference type="InterPro" id="IPR000917">
    <property type="entry name" value="Sulfatase_N"/>
</dbReference>
<evidence type="ECO:0000256" key="2">
    <source>
        <dbReference type="ARBA" id="ARBA00008779"/>
    </source>
</evidence>
<organism evidence="9 10">
    <name type="scientific">Reichenbachiella ulvae</name>
    <dbReference type="NCBI Taxonomy" id="2980104"/>
    <lineage>
        <taxon>Bacteria</taxon>
        <taxon>Pseudomonadati</taxon>
        <taxon>Bacteroidota</taxon>
        <taxon>Cytophagia</taxon>
        <taxon>Cytophagales</taxon>
        <taxon>Reichenbachiellaceae</taxon>
        <taxon>Reichenbachiella</taxon>
    </lineage>
</organism>